<feature type="binding site" evidence="5">
    <location>
        <position position="9"/>
    </location>
    <ligand>
        <name>a divalent metal cation</name>
        <dbReference type="ChEBI" id="CHEBI:60240"/>
        <label>1</label>
    </ligand>
</feature>
<feature type="binding site" evidence="5">
    <location>
        <position position="203"/>
    </location>
    <ligand>
        <name>a divalent metal cation</name>
        <dbReference type="ChEBI" id="CHEBI:60240"/>
        <label>1</label>
    </ligand>
</feature>
<accession>H6Q5Q7</accession>
<dbReference type="Pfam" id="PF01026">
    <property type="entry name" value="TatD_DNase"/>
    <property type="match status" value="1"/>
</dbReference>
<dbReference type="InterPro" id="IPR015991">
    <property type="entry name" value="TatD/YcfH-like"/>
</dbReference>
<comment type="cofactor">
    <cofactor evidence="1">
        <name>a divalent metal cation</name>
        <dbReference type="ChEBI" id="CHEBI:60240"/>
    </cofactor>
</comment>
<dbReference type="RefSeq" id="WP_014353901.1">
    <property type="nucleotide sequence ID" value="NC_016893.1"/>
</dbReference>
<gene>
    <name evidence="6" type="primary">ycfH</name>
    <name evidence="6" type="ORF">WIGMOR_0102</name>
</gene>
<dbReference type="KEGG" id="wgl:WIGMOR_0102"/>
<organism evidence="6 7">
    <name type="scientific">Wigglesworthia glossinidia endosymbiont of Glossina morsitans morsitans</name>
    <name type="common">Yale colony</name>
    <dbReference type="NCBI Taxonomy" id="1142511"/>
    <lineage>
        <taxon>Bacteria</taxon>
        <taxon>Pseudomonadati</taxon>
        <taxon>Pseudomonadota</taxon>
        <taxon>Gammaproteobacteria</taxon>
        <taxon>Enterobacterales</taxon>
        <taxon>Erwiniaceae</taxon>
        <taxon>Wigglesworthia</taxon>
    </lineage>
</organism>
<dbReference type="Gene3D" id="3.20.20.140">
    <property type="entry name" value="Metal-dependent hydrolases"/>
    <property type="match status" value="1"/>
</dbReference>
<dbReference type="InterPro" id="IPR018228">
    <property type="entry name" value="DNase_TatD-rel_CS"/>
</dbReference>
<dbReference type="OrthoDB" id="9810005at2"/>
<dbReference type="HOGENOM" id="CLU_031506_4_0_6"/>
<protein>
    <submittedName>
        <fullName evidence="6">Putative metallodependent hydrolase</fullName>
    </submittedName>
</protein>
<dbReference type="SUPFAM" id="SSF51556">
    <property type="entry name" value="Metallo-dependent hydrolases"/>
    <property type="match status" value="1"/>
</dbReference>
<evidence type="ECO:0000256" key="1">
    <source>
        <dbReference type="ARBA" id="ARBA00001968"/>
    </source>
</evidence>
<evidence type="ECO:0000313" key="6">
    <source>
        <dbReference type="EMBL" id="AFA40962.1"/>
    </source>
</evidence>
<proteinExistence type="inferred from homology"/>
<keyword evidence="4 6" id="KW-0378">Hydrolase</keyword>
<evidence type="ECO:0000256" key="3">
    <source>
        <dbReference type="ARBA" id="ARBA00022723"/>
    </source>
</evidence>
<dbReference type="PANTHER" id="PTHR46124:SF2">
    <property type="entry name" value="D-AMINOACYL-TRNA DEACYLASE"/>
    <property type="match status" value="1"/>
</dbReference>
<dbReference type="GO" id="GO:0004536">
    <property type="term" value="F:DNA nuclease activity"/>
    <property type="evidence" value="ECO:0007669"/>
    <property type="project" value="InterPro"/>
</dbReference>
<reference evidence="6 7" key="1">
    <citation type="journal article" date="2012" name="MBio">
        <title>Insight into the transmission biology and species-specific functional capabilities of tsetse (Diptera: glossinidae) obligate symbiont wigglesworthia.</title>
        <authorList>
            <person name="Rio R.V."/>
            <person name="Symula R.E."/>
            <person name="Wang J."/>
            <person name="Lohs C."/>
            <person name="Wu Y.N."/>
            <person name="Snyder A.K."/>
            <person name="Bjornson R.D."/>
            <person name="Oshima K."/>
            <person name="Biehl B.S."/>
            <person name="Perna N.T."/>
            <person name="Hattori M."/>
            <person name="Aksoy S."/>
        </authorList>
    </citation>
    <scope>NUCLEOTIDE SEQUENCE [LARGE SCALE GENOMIC DNA]</scope>
    <source>
        <strain evidence="6">WGM</strain>
    </source>
</reference>
<comment type="similarity">
    <text evidence="2">Belongs to the metallo-dependent hydrolases superfamily. TatD-type hydrolase family.</text>
</comment>
<dbReference type="InterPro" id="IPR032466">
    <property type="entry name" value="Metal_Hydrolase"/>
</dbReference>
<feature type="binding site" evidence="5">
    <location>
        <position position="7"/>
    </location>
    <ligand>
        <name>a divalent metal cation</name>
        <dbReference type="ChEBI" id="CHEBI:60240"/>
        <label>1</label>
    </ligand>
</feature>
<feature type="binding site" evidence="5">
    <location>
        <position position="92"/>
    </location>
    <ligand>
        <name>a divalent metal cation</name>
        <dbReference type="ChEBI" id="CHEBI:60240"/>
        <label>1</label>
    </ligand>
</feature>
<evidence type="ECO:0000256" key="2">
    <source>
        <dbReference type="ARBA" id="ARBA00009275"/>
    </source>
</evidence>
<dbReference type="CDD" id="cd01310">
    <property type="entry name" value="TatD_DNAse"/>
    <property type="match status" value="1"/>
</dbReference>
<feature type="binding site" evidence="5">
    <location>
        <position position="128"/>
    </location>
    <ligand>
        <name>a divalent metal cation</name>
        <dbReference type="ChEBI" id="CHEBI:60240"/>
        <label>2</label>
    </ligand>
</feature>
<dbReference type="AlphaFoldDB" id="H6Q5Q7"/>
<dbReference type="GO" id="GO:0005829">
    <property type="term" value="C:cytosol"/>
    <property type="evidence" value="ECO:0007669"/>
    <property type="project" value="TreeGrafter"/>
</dbReference>
<evidence type="ECO:0000256" key="5">
    <source>
        <dbReference type="PIRSR" id="PIRSR005902-1"/>
    </source>
</evidence>
<name>H6Q5Q7_WIGGL</name>
<dbReference type="PANTHER" id="PTHR46124">
    <property type="entry name" value="D-AMINOACYL-TRNA DEACYLASE"/>
    <property type="match status" value="1"/>
</dbReference>
<feature type="binding site" evidence="5">
    <location>
        <position position="153"/>
    </location>
    <ligand>
        <name>a divalent metal cation</name>
        <dbReference type="ChEBI" id="CHEBI:60240"/>
        <label>2</label>
    </ligand>
</feature>
<evidence type="ECO:0000313" key="7">
    <source>
        <dbReference type="Proteomes" id="UP000009061"/>
    </source>
</evidence>
<dbReference type="GO" id="GO:0016788">
    <property type="term" value="F:hydrolase activity, acting on ester bonds"/>
    <property type="evidence" value="ECO:0007669"/>
    <property type="project" value="InterPro"/>
</dbReference>
<dbReference type="eggNOG" id="COG0084">
    <property type="taxonomic scope" value="Bacteria"/>
</dbReference>
<dbReference type="FunFam" id="3.20.20.140:FF:000005">
    <property type="entry name" value="TatD family hydrolase"/>
    <property type="match status" value="1"/>
</dbReference>
<dbReference type="EMBL" id="CP003315">
    <property type="protein sequence ID" value="AFA40962.1"/>
    <property type="molecule type" value="Genomic_DNA"/>
</dbReference>
<evidence type="ECO:0000256" key="4">
    <source>
        <dbReference type="ARBA" id="ARBA00022801"/>
    </source>
</evidence>
<dbReference type="PIRSF" id="PIRSF005902">
    <property type="entry name" value="DNase_TatD"/>
    <property type="match status" value="1"/>
</dbReference>
<keyword evidence="7" id="KW-1185">Reference proteome</keyword>
<dbReference type="Proteomes" id="UP000009061">
    <property type="component" value="Chromosome"/>
</dbReference>
<dbReference type="GO" id="GO:0046872">
    <property type="term" value="F:metal ion binding"/>
    <property type="evidence" value="ECO:0007669"/>
    <property type="project" value="UniProtKB-KW"/>
</dbReference>
<dbReference type="NCBIfam" id="TIGR00010">
    <property type="entry name" value="YchF/TatD family DNA exonuclease"/>
    <property type="match status" value="1"/>
</dbReference>
<sequence>MLLIDSHCHLDFLSNTRKNIKNIVLQAEKNHVNQILSVCISVSQFSNMISLLNKIPNVLLSFGIHPLYIEKSYDKKLLHNFATRNDVVAIGESGLDYSKIGYNSEIQKKVFLDHIEISKIVKKPLIIHSRNATHDMIKILSNVNCEISGCIMHCFTENIQIAKIFLDLGCYISFSGIVTFKNAKIIQDCARYVPDDRILIETDSPYLSPEPYRGKKNQPSYLIHIAKYIANLRNTTLKNFSKSIVKNFQKLFPKHSSKNKKNIQ</sequence>
<dbReference type="STRING" id="1142511.WIGMOR_0102"/>
<keyword evidence="3 5" id="KW-0479">Metal-binding</keyword>
<dbReference type="InterPro" id="IPR001130">
    <property type="entry name" value="TatD-like"/>
</dbReference>
<dbReference type="PROSITE" id="PS01137">
    <property type="entry name" value="TATD_1"/>
    <property type="match status" value="1"/>
</dbReference>